<dbReference type="InterPro" id="IPR051870">
    <property type="entry name" value="Elongin-A_domain"/>
</dbReference>
<evidence type="ECO:0000313" key="2">
    <source>
        <dbReference type="EMBL" id="KAJ8967589.1"/>
    </source>
</evidence>
<dbReference type="PANTHER" id="PTHR15141:SF76">
    <property type="entry name" value="TRANSCRIPTION ELONGATION FACTOR B POLYPEPTIDE 3"/>
    <property type="match status" value="1"/>
</dbReference>
<dbReference type="PANTHER" id="PTHR15141">
    <property type="entry name" value="TRANSCRIPTION ELONGATION FACTOR B POLYPEPTIDE 3"/>
    <property type="match status" value="1"/>
</dbReference>
<dbReference type="EMBL" id="JAPWTJ010002169">
    <property type="protein sequence ID" value="KAJ8967589.1"/>
    <property type="molecule type" value="Genomic_DNA"/>
</dbReference>
<comment type="caution">
    <text evidence="2">The sequence shown here is derived from an EMBL/GenBank/DDBJ whole genome shotgun (WGS) entry which is preliminary data.</text>
</comment>
<name>A0ABQ9IWL9_9CUCU</name>
<feature type="compositionally biased region" description="Low complexity" evidence="1">
    <location>
        <begin position="472"/>
        <end position="481"/>
    </location>
</feature>
<reference evidence="2" key="1">
    <citation type="journal article" date="2023" name="Insect Mol. Biol.">
        <title>Genome sequencing provides insights into the evolution of gene families encoding plant cell wall-degrading enzymes in longhorned beetles.</title>
        <authorList>
            <person name="Shin N.R."/>
            <person name="Okamura Y."/>
            <person name="Kirsch R."/>
            <person name="Pauchet Y."/>
        </authorList>
    </citation>
    <scope>NUCLEOTIDE SEQUENCE</scope>
    <source>
        <strain evidence="2">MMC_N1</strain>
    </source>
</reference>
<evidence type="ECO:0000313" key="3">
    <source>
        <dbReference type="Proteomes" id="UP001162164"/>
    </source>
</evidence>
<feature type="region of interest" description="Disordered" evidence="1">
    <location>
        <begin position="454"/>
        <end position="484"/>
    </location>
</feature>
<proteinExistence type="predicted"/>
<keyword evidence="3" id="KW-1185">Reference proteome</keyword>
<dbReference type="InterPro" id="IPR010684">
    <property type="entry name" value="RNA_pol_II_trans_fac_SIII_A"/>
</dbReference>
<organism evidence="2 3">
    <name type="scientific">Molorchus minor</name>
    <dbReference type="NCBI Taxonomy" id="1323400"/>
    <lineage>
        <taxon>Eukaryota</taxon>
        <taxon>Metazoa</taxon>
        <taxon>Ecdysozoa</taxon>
        <taxon>Arthropoda</taxon>
        <taxon>Hexapoda</taxon>
        <taxon>Insecta</taxon>
        <taxon>Pterygota</taxon>
        <taxon>Neoptera</taxon>
        <taxon>Endopterygota</taxon>
        <taxon>Coleoptera</taxon>
        <taxon>Polyphaga</taxon>
        <taxon>Cucujiformia</taxon>
        <taxon>Chrysomeloidea</taxon>
        <taxon>Cerambycidae</taxon>
        <taxon>Lamiinae</taxon>
        <taxon>Monochamini</taxon>
        <taxon>Molorchus</taxon>
    </lineage>
</organism>
<feature type="region of interest" description="Disordered" evidence="1">
    <location>
        <begin position="192"/>
        <end position="234"/>
    </location>
</feature>
<gene>
    <name evidence="2" type="ORF">NQ317_013194</name>
</gene>
<sequence length="503" mass="56498">MTMNQSQAGKRNQNLSVNLIVSLRENQTVKRQSLVLVVNIKVIRVSPKKVKENRNLNMKQNLQNRNPICHILTNENQKKRVNTNHLYLKKKKSIAIPKVIIVSMKKTTWISIRNPRKKKRMDLKDLAPVRINPMTPIKHRAPNIKAVRIKREKLPKSGNDKMLNGINSESGASFADALGMCEPVISTSSVIKKKRPASFPSMEKSEKPKASSSYSKLDSSDDNEDNSVPDLLKKEPTPLNINIASLLPEITPHYRPLGLPIDSQPRKLLSQEDALSQAISNKNMRTKVYSGNKSHGKVDTLFDLCVRILQDNIDALEYTGGVPYIILKPVLERATPDQLFNMEHHNPYLIEDTDGLWQLHCQKEFRTKKRRNSSHGGRCICVAWMERGKIERNHCKHQAGTGQVDSVRTTKLAYVDSYVKPPRNIAKKQAKNGILVDKRPSQTPASRLAALATSGEAGKVSVPNPGSRAADRSSSSISTSTFKPKKAPLMAKTLSLLKNRFRR</sequence>
<evidence type="ECO:0000256" key="1">
    <source>
        <dbReference type="SAM" id="MobiDB-lite"/>
    </source>
</evidence>
<dbReference type="Pfam" id="PF06881">
    <property type="entry name" value="Elongin_A"/>
    <property type="match status" value="1"/>
</dbReference>
<dbReference type="Proteomes" id="UP001162164">
    <property type="component" value="Unassembled WGS sequence"/>
</dbReference>
<dbReference type="Gene3D" id="6.10.250.3180">
    <property type="match status" value="1"/>
</dbReference>
<protein>
    <submittedName>
        <fullName evidence="2">Uncharacterized protein</fullName>
    </submittedName>
</protein>
<accession>A0ABQ9IWL9</accession>